<keyword evidence="1" id="KW-0472">Membrane</keyword>
<reference evidence="2 3" key="2">
    <citation type="journal article" date="2015" name="Antonie Van Leeuwenhoek">
        <title>Thioclava indica sp. nov., isolated from surface seawater of the Indian Ocean.</title>
        <authorList>
            <person name="Liu Y."/>
            <person name="Lai Q."/>
            <person name="Du J."/>
            <person name="Xu H."/>
            <person name="Jiang L."/>
            <person name="Shao Z."/>
        </authorList>
    </citation>
    <scope>NUCLEOTIDE SEQUENCE [LARGE SCALE GENOMIC DNA]</scope>
    <source>
        <strain evidence="2 3">13D2W-2</strain>
    </source>
</reference>
<dbReference type="Proteomes" id="UP000028607">
    <property type="component" value="Unassembled WGS sequence"/>
</dbReference>
<comment type="caution">
    <text evidence="2">The sequence shown here is derived from an EMBL/GenBank/DDBJ whole genome shotgun (WGS) entry which is preliminary data.</text>
</comment>
<name>A0A085U066_9RHOB</name>
<keyword evidence="1" id="KW-0812">Transmembrane</keyword>
<feature type="transmembrane region" description="Helical" evidence="1">
    <location>
        <begin position="133"/>
        <end position="149"/>
    </location>
</feature>
<keyword evidence="3" id="KW-1185">Reference proteome</keyword>
<sequence length="307" mass="35123">MHVALALMLFFLVNWIGKHAIEFGYVSTSLFEEPNESVALNFFIRALSPAVFIILVSSAAVAVSRPELRLGIINVVPYYYVLRAVIIFLFNRHRLISWPGYIFHSLFGIALATLAYIYLILPNRSLIPDLETAGNELWLALLAFLYAVANKITLSGGPGARRRNIFVNSHYVAARARFGEKIDSKVSDELLKLVAYSVLVYEDYCRPPAIRTLERLAVWKKRRTTGIMQVAADEVLTDEESVNRGLDILLDSWEKYSSEEHLWSRVRLSISDYNKDEDYIQRVHEVMEILAKRVDPSFRAAYDSIWN</sequence>
<dbReference type="AlphaFoldDB" id="A0A085U066"/>
<gene>
    <name evidence="2" type="ORF">DW2_03604</name>
</gene>
<proteinExistence type="predicted"/>
<reference evidence="3" key="1">
    <citation type="submission" date="2013-04" db="EMBL/GenBank/DDBJ databases">
        <title>Thioclava sp. 13D2W-2 Genome Sequencing.</title>
        <authorList>
            <person name="Lai Q."/>
            <person name="Li G."/>
            <person name="Shao Z."/>
        </authorList>
    </citation>
    <scope>NUCLEOTIDE SEQUENCE [LARGE SCALE GENOMIC DNA]</scope>
    <source>
        <strain evidence="3">13D2W-2</strain>
    </source>
</reference>
<accession>A0A085U066</accession>
<feature type="transmembrane region" description="Helical" evidence="1">
    <location>
        <begin position="70"/>
        <end position="90"/>
    </location>
</feature>
<evidence type="ECO:0000313" key="2">
    <source>
        <dbReference type="EMBL" id="KFE36363.1"/>
    </source>
</evidence>
<protein>
    <submittedName>
        <fullName evidence="2">Uncharacterized protein</fullName>
    </submittedName>
</protein>
<dbReference type="EMBL" id="AQRC01000002">
    <property type="protein sequence ID" value="KFE36363.1"/>
    <property type="molecule type" value="Genomic_DNA"/>
</dbReference>
<keyword evidence="1" id="KW-1133">Transmembrane helix</keyword>
<feature type="transmembrane region" description="Helical" evidence="1">
    <location>
        <begin position="42"/>
        <end position="63"/>
    </location>
</feature>
<evidence type="ECO:0000256" key="1">
    <source>
        <dbReference type="SAM" id="Phobius"/>
    </source>
</evidence>
<dbReference type="eggNOG" id="ENOG5033R1U">
    <property type="taxonomic scope" value="Bacteria"/>
</dbReference>
<evidence type="ECO:0000313" key="3">
    <source>
        <dbReference type="Proteomes" id="UP000028607"/>
    </source>
</evidence>
<feature type="transmembrane region" description="Helical" evidence="1">
    <location>
        <begin position="102"/>
        <end position="121"/>
    </location>
</feature>
<organism evidence="2 3">
    <name type="scientific">Thioclava atlantica</name>
    <dbReference type="NCBI Taxonomy" id="1317124"/>
    <lineage>
        <taxon>Bacteria</taxon>
        <taxon>Pseudomonadati</taxon>
        <taxon>Pseudomonadota</taxon>
        <taxon>Alphaproteobacteria</taxon>
        <taxon>Rhodobacterales</taxon>
        <taxon>Paracoccaceae</taxon>
        <taxon>Thioclava</taxon>
    </lineage>
</organism>